<proteinExistence type="predicted"/>
<feature type="non-terminal residue" evidence="1">
    <location>
        <position position="1"/>
    </location>
</feature>
<dbReference type="EMBL" id="QJKJ01005302">
    <property type="protein sequence ID" value="RDX90735.1"/>
    <property type="molecule type" value="Genomic_DNA"/>
</dbReference>
<accession>A0A371GJM8</accession>
<dbReference type="OrthoDB" id="1434098at2759"/>
<sequence length="128" mass="14657">MQWKKSDSLLLDFGIHVVDALSRKSLHMSTLIVRELDLILQFRDLSLVCKVTAKSVRLGMLKITSSLLDEIRGPIELLNSKAEFVSLVFVEKGHKSILSSMKKEVVEFVYSCLVFRKVKIEHKKPSRK</sequence>
<dbReference type="Proteomes" id="UP000257109">
    <property type="component" value="Unassembled WGS sequence"/>
</dbReference>
<dbReference type="AlphaFoldDB" id="A0A371GJM8"/>
<protein>
    <submittedName>
        <fullName evidence="1">Uncharacterized protein</fullName>
    </submittedName>
</protein>
<comment type="caution">
    <text evidence="1">The sequence shown here is derived from an EMBL/GenBank/DDBJ whole genome shotgun (WGS) entry which is preliminary data.</text>
</comment>
<name>A0A371GJM8_MUCPR</name>
<evidence type="ECO:0000313" key="1">
    <source>
        <dbReference type="EMBL" id="RDX90735.1"/>
    </source>
</evidence>
<organism evidence="1 2">
    <name type="scientific">Mucuna pruriens</name>
    <name type="common">Velvet bean</name>
    <name type="synonym">Dolichos pruriens</name>
    <dbReference type="NCBI Taxonomy" id="157652"/>
    <lineage>
        <taxon>Eukaryota</taxon>
        <taxon>Viridiplantae</taxon>
        <taxon>Streptophyta</taxon>
        <taxon>Embryophyta</taxon>
        <taxon>Tracheophyta</taxon>
        <taxon>Spermatophyta</taxon>
        <taxon>Magnoliopsida</taxon>
        <taxon>eudicotyledons</taxon>
        <taxon>Gunneridae</taxon>
        <taxon>Pentapetalae</taxon>
        <taxon>rosids</taxon>
        <taxon>fabids</taxon>
        <taxon>Fabales</taxon>
        <taxon>Fabaceae</taxon>
        <taxon>Papilionoideae</taxon>
        <taxon>50 kb inversion clade</taxon>
        <taxon>NPAAA clade</taxon>
        <taxon>indigoferoid/millettioid clade</taxon>
        <taxon>Phaseoleae</taxon>
        <taxon>Mucuna</taxon>
    </lineage>
</organism>
<keyword evidence="2" id="KW-1185">Reference proteome</keyword>
<reference evidence="1" key="1">
    <citation type="submission" date="2018-05" db="EMBL/GenBank/DDBJ databases">
        <title>Draft genome of Mucuna pruriens seed.</title>
        <authorList>
            <person name="Nnadi N.E."/>
            <person name="Vos R."/>
            <person name="Hasami M.H."/>
            <person name="Devisetty U.K."/>
            <person name="Aguiy J.C."/>
        </authorList>
    </citation>
    <scope>NUCLEOTIDE SEQUENCE [LARGE SCALE GENOMIC DNA]</scope>
    <source>
        <strain evidence="1">JCA_2017</strain>
    </source>
</reference>
<gene>
    <name evidence="1" type="ORF">CR513_27375</name>
</gene>
<evidence type="ECO:0000313" key="2">
    <source>
        <dbReference type="Proteomes" id="UP000257109"/>
    </source>
</evidence>